<accession>A0A382MG11</accession>
<dbReference type="InterPro" id="IPR011701">
    <property type="entry name" value="MFS"/>
</dbReference>
<dbReference type="Gene3D" id="1.20.1250.20">
    <property type="entry name" value="MFS general substrate transporter like domains"/>
    <property type="match status" value="1"/>
</dbReference>
<keyword evidence="4 7" id="KW-0812">Transmembrane</keyword>
<dbReference type="EMBL" id="UINC01092533">
    <property type="protein sequence ID" value="SVC46191.1"/>
    <property type="molecule type" value="Genomic_DNA"/>
</dbReference>
<dbReference type="PANTHER" id="PTHR43266:SF2">
    <property type="entry name" value="MAJOR FACILITATOR SUPERFAMILY (MFS) PROFILE DOMAIN-CONTAINING PROTEIN"/>
    <property type="match status" value="1"/>
</dbReference>
<keyword evidence="6 7" id="KW-0472">Membrane</keyword>
<evidence type="ECO:0000256" key="7">
    <source>
        <dbReference type="SAM" id="Phobius"/>
    </source>
</evidence>
<name>A0A382MG11_9ZZZZ</name>
<keyword evidence="3" id="KW-1003">Cell membrane</keyword>
<evidence type="ECO:0000256" key="4">
    <source>
        <dbReference type="ARBA" id="ARBA00022692"/>
    </source>
</evidence>
<evidence type="ECO:0000256" key="5">
    <source>
        <dbReference type="ARBA" id="ARBA00022989"/>
    </source>
</evidence>
<evidence type="ECO:0000256" key="6">
    <source>
        <dbReference type="ARBA" id="ARBA00023136"/>
    </source>
</evidence>
<keyword evidence="2" id="KW-0813">Transport</keyword>
<dbReference type="PANTHER" id="PTHR43266">
    <property type="entry name" value="MACROLIDE-EFFLUX PROTEIN"/>
    <property type="match status" value="1"/>
</dbReference>
<dbReference type="PROSITE" id="PS50850">
    <property type="entry name" value="MFS"/>
    <property type="match status" value="1"/>
</dbReference>
<dbReference type="GO" id="GO:0022857">
    <property type="term" value="F:transmembrane transporter activity"/>
    <property type="evidence" value="ECO:0007669"/>
    <property type="project" value="InterPro"/>
</dbReference>
<feature type="transmembrane region" description="Helical" evidence="7">
    <location>
        <begin position="188"/>
        <end position="208"/>
    </location>
</feature>
<feature type="transmembrane region" description="Helical" evidence="7">
    <location>
        <begin position="12"/>
        <end position="33"/>
    </location>
</feature>
<dbReference type="InterPro" id="IPR036259">
    <property type="entry name" value="MFS_trans_sf"/>
</dbReference>
<evidence type="ECO:0000256" key="3">
    <source>
        <dbReference type="ARBA" id="ARBA00022475"/>
    </source>
</evidence>
<feature type="non-terminal residue" evidence="9">
    <location>
        <position position="282"/>
    </location>
</feature>
<feature type="domain" description="Major facilitator superfamily (MFS) profile" evidence="8">
    <location>
        <begin position="1"/>
        <end position="165"/>
    </location>
</feature>
<comment type="subcellular location">
    <subcellularLocation>
        <location evidence="1">Cell membrane</location>
        <topology evidence="1">Multi-pass membrane protein</topology>
    </subcellularLocation>
</comment>
<feature type="transmembrane region" description="Helical" evidence="7">
    <location>
        <begin position="136"/>
        <end position="157"/>
    </location>
</feature>
<evidence type="ECO:0000313" key="9">
    <source>
        <dbReference type="EMBL" id="SVC46191.1"/>
    </source>
</evidence>
<protein>
    <recommendedName>
        <fullName evidence="8">Major facilitator superfamily (MFS) profile domain-containing protein</fullName>
    </recommendedName>
</protein>
<dbReference type="CDD" id="cd06173">
    <property type="entry name" value="MFS_MefA_like"/>
    <property type="match status" value="1"/>
</dbReference>
<keyword evidence="5 7" id="KW-1133">Transmembrane helix</keyword>
<evidence type="ECO:0000259" key="8">
    <source>
        <dbReference type="PROSITE" id="PS50850"/>
    </source>
</evidence>
<organism evidence="9">
    <name type="scientific">marine metagenome</name>
    <dbReference type="NCBI Taxonomy" id="408172"/>
    <lineage>
        <taxon>unclassified sequences</taxon>
        <taxon>metagenomes</taxon>
        <taxon>ecological metagenomes</taxon>
    </lineage>
</organism>
<dbReference type="InterPro" id="IPR020846">
    <property type="entry name" value="MFS_dom"/>
</dbReference>
<evidence type="ECO:0000256" key="1">
    <source>
        <dbReference type="ARBA" id="ARBA00004651"/>
    </source>
</evidence>
<dbReference type="AlphaFoldDB" id="A0A382MG11"/>
<dbReference type="GO" id="GO:0005886">
    <property type="term" value="C:plasma membrane"/>
    <property type="evidence" value="ECO:0007669"/>
    <property type="project" value="UniProtKB-SubCell"/>
</dbReference>
<proteinExistence type="predicted"/>
<dbReference type="SUPFAM" id="SSF103473">
    <property type="entry name" value="MFS general substrate transporter"/>
    <property type="match status" value="1"/>
</dbReference>
<feature type="transmembrane region" description="Helical" evidence="7">
    <location>
        <begin position="250"/>
        <end position="280"/>
    </location>
</feature>
<evidence type="ECO:0000256" key="2">
    <source>
        <dbReference type="ARBA" id="ARBA00022448"/>
    </source>
</evidence>
<reference evidence="9" key="1">
    <citation type="submission" date="2018-05" db="EMBL/GenBank/DDBJ databases">
        <authorList>
            <person name="Lanie J.A."/>
            <person name="Ng W.-L."/>
            <person name="Kazmierczak K.M."/>
            <person name="Andrzejewski T.M."/>
            <person name="Davidsen T.M."/>
            <person name="Wayne K.J."/>
            <person name="Tettelin H."/>
            <person name="Glass J.I."/>
            <person name="Rusch D."/>
            <person name="Podicherti R."/>
            <person name="Tsui H.-C.T."/>
            <person name="Winkler M.E."/>
        </authorList>
    </citation>
    <scope>NUCLEOTIDE SEQUENCE</scope>
</reference>
<gene>
    <name evidence="9" type="ORF">METZ01_LOCUS299045</name>
</gene>
<dbReference type="Pfam" id="PF07690">
    <property type="entry name" value="MFS_1"/>
    <property type="match status" value="1"/>
</dbReference>
<sequence length="282" mass="30911">MLAYNLAGKNAGAVLGIALACKMIAYVFFAPIVGGLAHRFPRKPFLISLDIMRAFLVLLMPFVYELWHIYLLIFLLNFFSAGFKPVFQAVIPDILEDDVMYGKALSYSRLAYDLENLLSPTFAAIALFYFSYTGLFVGNSIAFVISAAIIVITFIPLPKPVERTGSIWNEVSYGIVAYFKTPRLRSLLILYVAVASASAMVIVNTIIYVKEYLGGSDSELAIFFAASGFGSMLAALSFPKLSGIFKDKSIVQSGAIFLATGLCLMATEPTFSFALFTWFVTG</sequence>
<feature type="transmembrane region" description="Helical" evidence="7">
    <location>
        <begin position="220"/>
        <end position="238"/>
    </location>
</feature>